<evidence type="ECO:0000313" key="2">
    <source>
        <dbReference type="Proteomes" id="UP000199459"/>
    </source>
</evidence>
<evidence type="ECO:0000313" key="1">
    <source>
        <dbReference type="EMBL" id="SEN25956.1"/>
    </source>
</evidence>
<proteinExistence type="predicted"/>
<dbReference type="AlphaFoldDB" id="A0A1H8F2S7"/>
<name>A0A1H8F2S7_9PROT</name>
<reference evidence="1 2" key="1">
    <citation type="submission" date="2016-10" db="EMBL/GenBank/DDBJ databases">
        <authorList>
            <person name="de Groot N.N."/>
        </authorList>
    </citation>
    <scope>NUCLEOTIDE SEQUENCE [LARGE SCALE GENOMIC DNA]</scope>
    <source>
        <strain evidence="1 2">Nm22</strain>
    </source>
</reference>
<gene>
    <name evidence="1" type="ORF">SAMN05216325_11184</name>
</gene>
<dbReference type="Proteomes" id="UP000199459">
    <property type="component" value="Unassembled WGS sequence"/>
</dbReference>
<sequence length="55" mass="6661">MEQNENHIICDYKNKKIGNLEQYKLVYTGYEENLMFFPIELLKIVFETANTMKNR</sequence>
<organism evidence="1 2">
    <name type="scientific">Nitrosomonas marina</name>
    <dbReference type="NCBI Taxonomy" id="917"/>
    <lineage>
        <taxon>Bacteria</taxon>
        <taxon>Pseudomonadati</taxon>
        <taxon>Pseudomonadota</taxon>
        <taxon>Betaproteobacteria</taxon>
        <taxon>Nitrosomonadales</taxon>
        <taxon>Nitrosomonadaceae</taxon>
        <taxon>Nitrosomonas</taxon>
    </lineage>
</organism>
<accession>A0A1H8F2S7</accession>
<dbReference type="EMBL" id="FOCP01000011">
    <property type="protein sequence ID" value="SEN25956.1"/>
    <property type="molecule type" value="Genomic_DNA"/>
</dbReference>
<protein>
    <submittedName>
        <fullName evidence="1">Uncharacterized protein</fullName>
    </submittedName>
</protein>